<dbReference type="Proteomes" id="UP001229421">
    <property type="component" value="Unassembled WGS sequence"/>
</dbReference>
<accession>A0AAD8KKU4</accession>
<gene>
    <name evidence="2" type="ORF">QVD17_18606</name>
</gene>
<dbReference type="EMBL" id="JAUHHV010000005">
    <property type="protein sequence ID" value="KAK1423308.1"/>
    <property type="molecule type" value="Genomic_DNA"/>
</dbReference>
<feature type="transmembrane region" description="Helical" evidence="1">
    <location>
        <begin position="53"/>
        <end position="74"/>
    </location>
</feature>
<evidence type="ECO:0000313" key="2">
    <source>
        <dbReference type="EMBL" id="KAK1423308.1"/>
    </source>
</evidence>
<comment type="caution">
    <text evidence="2">The sequence shown here is derived from an EMBL/GenBank/DDBJ whole genome shotgun (WGS) entry which is preliminary data.</text>
</comment>
<keyword evidence="1" id="KW-0472">Membrane</keyword>
<evidence type="ECO:0000256" key="1">
    <source>
        <dbReference type="SAM" id="Phobius"/>
    </source>
</evidence>
<name>A0AAD8KKU4_TARER</name>
<sequence>MTNAMTQSSSPEFHVSSPHSSTFIFFVVGCGQQPDLFYPSIISLSCWFLETTLSLSLLHISIYIRIHLLCYLLTKKTDQHKNNQI</sequence>
<keyword evidence="1" id="KW-1133">Transmembrane helix</keyword>
<organism evidence="2 3">
    <name type="scientific">Tagetes erecta</name>
    <name type="common">African marigold</name>
    <dbReference type="NCBI Taxonomy" id="13708"/>
    <lineage>
        <taxon>Eukaryota</taxon>
        <taxon>Viridiplantae</taxon>
        <taxon>Streptophyta</taxon>
        <taxon>Embryophyta</taxon>
        <taxon>Tracheophyta</taxon>
        <taxon>Spermatophyta</taxon>
        <taxon>Magnoliopsida</taxon>
        <taxon>eudicotyledons</taxon>
        <taxon>Gunneridae</taxon>
        <taxon>Pentapetalae</taxon>
        <taxon>asterids</taxon>
        <taxon>campanulids</taxon>
        <taxon>Asterales</taxon>
        <taxon>Asteraceae</taxon>
        <taxon>Asteroideae</taxon>
        <taxon>Heliantheae alliance</taxon>
        <taxon>Tageteae</taxon>
        <taxon>Tagetes</taxon>
    </lineage>
</organism>
<dbReference type="AlphaFoldDB" id="A0AAD8KKU4"/>
<evidence type="ECO:0000313" key="3">
    <source>
        <dbReference type="Proteomes" id="UP001229421"/>
    </source>
</evidence>
<protein>
    <submittedName>
        <fullName evidence="2">Uncharacterized protein</fullName>
    </submittedName>
</protein>
<keyword evidence="3" id="KW-1185">Reference proteome</keyword>
<keyword evidence="1" id="KW-0812">Transmembrane</keyword>
<proteinExistence type="predicted"/>
<reference evidence="2" key="1">
    <citation type="journal article" date="2023" name="bioRxiv">
        <title>Improved chromosome-level genome assembly for marigold (Tagetes erecta).</title>
        <authorList>
            <person name="Jiang F."/>
            <person name="Yuan L."/>
            <person name="Wang S."/>
            <person name="Wang H."/>
            <person name="Xu D."/>
            <person name="Wang A."/>
            <person name="Fan W."/>
        </authorList>
    </citation>
    <scope>NUCLEOTIDE SEQUENCE</scope>
    <source>
        <strain evidence="2">WSJ</strain>
        <tissue evidence="2">Leaf</tissue>
    </source>
</reference>